<protein>
    <recommendedName>
        <fullName evidence="1">non-specific serine/threonine protein kinase</fullName>
        <ecNumber evidence="1">2.7.11.1</ecNumber>
    </recommendedName>
</protein>
<keyword evidence="6" id="KW-0067">ATP-binding</keyword>
<organism evidence="8 9">
    <name type="scientific">Actinocatenispora rupis</name>
    <dbReference type="NCBI Taxonomy" id="519421"/>
    <lineage>
        <taxon>Bacteria</taxon>
        <taxon>Bacillati</taxon>
        <taxon>Actinomycetota</taxon>
        <taxon>Actinomycetes</taxon>
        <taxon>Micromonosporales</taxon>
        <taxon>Micromonosporaceae</taxon>
        <taxon>Actinocatenispora</taxon>
    </lineage>
</organism>
<comment type="caution">
    <text evidence="8">The sequence shown here is derived from an EMBL/GenBank/DDBJ whole genome shotgun (WGS) entry which is preliminary data.</text>
</comment>
<dbReference type="SMART" id="SM00220">
    <property type="entry name" value="S_TKc"/>
    <property type="match status" value="1"/>
</dbReference>
<gene>
    <name evidence="8" type="ORF">Aru02nite_18690</name>
</gene>
<keyword evidence="4" id="KW-0547">Nucleotide-binding</keyword>
<dbReference type="InterPro" id="IPR011009">
    <property type="entry name" value="Kinase-like_dom_sf"/>
</dbReference>
<dbReference type="SUPFAM" id="SSF56112">
    <property type="entry name" value="Protein kinase-like (PK-like)"/>
    <property type="match status" value="1"/>
</dbReference>
<dbReference type="PROSITE" id="PS50011">
    <property type="entry name" value="PROTEIN_KINASE_DOM"/>
    <property type="match status" value="1"/>
</dbReference>
<dbReference type="EC" id="2.7.11.1" evidence="1"/>
<evidence type="ECO:0000313" key="9">
    <source>
        <dbReference type="Proteomes" id="UP000612808"/>
    </source>
</evidence>
<dbReference type="InterPro" id="IPR057929">
    <property type="entry name" value="RamC_N"/>
</dbReference>
<dbReference type="Gene3D" id="3.30.200.20">
    <property type="entry name" value="Phosphorylase Kinase, domain 1"/>
    <property type="match status" value="1"/>
</dbReference>
<evidence type="ECO:0000259" key="7">
    <source>
        <dbReference type="PROSITE" id="PS50011"/>
    </source>
</evidence>
<evidence type="ECO:0000256" key="5">
    <source>
        <dbReference type="ARBA" id="ARBA00022777"/>
    </source>
</evidence>
<evidence type="ECO:0000256" key="4">
    <source>
        <dbReference type="ARBA" id="ARBA00022741"/>
    </source>
</evidence>
<dbReference type="GO" id="GO:0005524">
    <property type="term" value="F:ATP binding"/>
    <property type="evidence" value="ECO:0007669"/>
    <property type="project" value="UniProtKB-KW"/>
</dbReference>
<keyword evidence="5" id="KW-0418">Kinase</keyword>
<evidence type="ECO:0000256" key="1">
    <source>
        <dbReference type="ARBA" id="ARBA00012513"/>
    </source>
</evidence>
<proteinExistence type="predicted"/>
<keyword evidence="2" id="KW-0723">Serine/threonine-protein kinase</keyword>
<dbReference type="Pfam" id="PF25816">
    <property type="entry name" value="RamC_N"/>
    <property type="match status" value="1"/>
</dbReference>
<dbReference type="PANTHER" id="PTHR43289:SF6">
    <property type="entry name" value="SERINE_THREONINE-PROTEIN KINASE NEKL-3"/>
    <property type="match status" value="1"/>
</dbReference>
<dbReference type="EMBL" id="BOMB01000010">
    <property type="protein sequence ID" value="GID10980.1"/>
    <property type="molecule type" value="Genomic_DNA"/>
</dbReference>
<evidence type="ECO:0000313" key="8">
    <source>
        <dbReference type="EMBL" id="GID10980.1"/>
    </source>
</evidence>
<evidence type="ECO:0000256" key="3">
    <source>
        <dbReference type="ARBA" id="ARBA00022679"/>
    </source>
</evidence>
<evidence type="ECO:0000256" key="2">
    <source>
        <dbReference type="ARBA" id="ARBA00022527"/>
    </source>
</evidence>
<evidence type="ECO:0000256" key="6">
    <source>
        <dbReference type="ARBA" id="ARBA00022840"/>
    </source>
</evidence>
<dbReference type="Pfam" id="PF00069">
    <property type="entry name" value="Pkinase"/>
    <property type="match status" value="1"/>
</dbReference>
<reference evidence="8" key="1">
    <citation type="submission" date="2021-01" db="EMBL/GenBank/DDBJ databases">
        <title>Whole genome shotgun sequence of Actinocatenispora rupis NBRC 107355.</title>
        <authorList>
            <person name="Komaki H."/>
            <person name="Tamura T."/>
        </authorList>
    </citation>
    <scope>NUCLEOTIDE SEQUENCE</scope>
    <source>
        <strain evidence="8">NBRC 107355</strain>
    </source>
</reference>
<name>A0A8J3IY83_9ACTN</name>
<dbReference type="InterPro" id="IPR000719">
    <property type="entry name" value="Prot_kinase_dom"/>
</dbReference>
<dbReference type="Gene3D" id="1.10.510.10">
    <property type="entry name" value="Transferase(Phosphotransferase) domain 1"/>
    <property type="match status" value="1"/>
</dbReference>
<dbReference type="GO" id="GO:0004674">
    <property type="term" value="F:protein serine/threonine kinase activity"/>
    <property type="evidence" value="ECO:0007669"/>
    <property type="project" value="UniProtKB-KW"/>
</dbReference>
<dbReference type="Proteomes" id="UP000612808">
    <property type="component" value="Unassembled WGS sequence"/>
</dbReference>
<keyword evidence="9" id="KW-1185">Reference proteome</keyword>
<dbReference type="PANTHER" id="PTHR43289">
    <property type="entry name" value="MITOGEN-ACTIVATED PROTEIN KINASE KINASE KINASE 20-RELATED"/>
    <property type="match status" value="1"/>
</dbReference>
<keyword evidence="3" id="KW-0808">Transferase</keyword>
<feature type="domain" description="Protein kinase" evidence="7">
    <location>
        <begin position="207"/>
        <end position="464"/>
    </location>
</feature>
<accession>A0A8J3IY83</accession>
<sequence>MLTRRAYGMADIEMADRVERAVRRHAGHRYRLRHDPTWLVLYPDPVELPAHGWKLHVSARVATFPALVDRLVPVLLDWGCAFKLARSTRVLTRLNDGHRSPGTAGKAFTVYPAADRVREVGLGLAALLHGEQGPRVPSDRAVDPTAPVYYRYGPFAWSWGADANGRPVTLVHGPDGALATPRYRQPPWPTDPFTGGTAGDAVLAGRYRVVDGLLGSGRGTVYRAVDERDGAAVVVKQARARVDEHDVRLRLRNERRVLVALDGVPGVPRFVDHFRYGPDEFLVVGDAGAGNLADDVARAGRYPDRAGDGRTLARLGGRLARILAELHDRGVVVHDLTPRTVAVDGDRVTLVDFGLAAFDGVELPGGTPGYAPARQRRGDPPRDTDDLYALGMVLLFACFGTHPVPLGTDRDAPRRQALATIRQYAGDARTGVLAAVVDLLGDDAGRARAAARALATGAPVRSSA</sequence>
<dbReference type="AlphaFoldDB" id="A0A8J3IY83"/>